<proteinExistence type="predicted"/>
<dbReference type="PATRIC" id="fig|889306.3.peg.1804"/>
<evidence type="ECO:0000313" key="3">
    <source>
        <dbReference type="EMBL" id="KIL47218.1"/>
    </source>
</evidence>
<sequence length="437" mass="50014">MKTNVFISGGGIGGLTLGVKLAKCGIDVIIIEKLPGPTPVYKGELVQPKSLEIIESFDLLNKMLEHGHKLKKIDITELGESLQPLDDSVMDYGMLSGEFDYALMIHHEKFKEIVRNLGNTYKHFHYISNSICKGYENGKAVVVDGKTKKTLYYDADFFIGAEGRASVTRTSMGLKIKEETYKHHFLTVTFPRPKSFVSGKIISSYNKFLGLFPLPNNEVRSVYLIPAGDFKEIRNKPIEELHQLYLDLCPELDGYIQRITEWKKIQLMIPVSYHLSTYLKGNKVVIGDAAHAVHPMAGEGMNMAIQDADILGELLCDMYRQNELNPKHLHWYPKVRQPRVNNQISLSHLSALAYSYHFKTVSWFRRKTLVRMEKDKILHYKQMLNISGLGEWKENVHDRLVQGGFIPLRKRDISEKEKAGYVYTADDDYPWKEEGIK</sequence>
<evidence type="ECO:0000259" key="2">
    <source>
        <dbReference type="Pfam" id="PF01494"/>
    </source>
</evidence>
<evidence type="ECO:0000313" key="4">
    <source>
        <dbReference type="Proteomes" id="UP000031938"/>
    </source>
</evidence>
<dbReference type="PANTHER" id="PTHR43476">
    <property type="entry name" value="3-(3-HYDROXY-PHENYL)PROPIONATE/3-HYDROXYCINNAMIC ACID HYDROXYLASE"/>
    <property type="match status" value="1"/>
</dbReference>
<dbReference type="STRING" id="889306.KP78_17910"/>
<dbReference type="EMBL" id="JXRP01000014">
    <property type="protein sequence ID" value="KIL47218.1"/>
    <property type="molecule type" value="Genomic_DNA"/>
</dbReference>
<dbReference type="OrthoDB" id="9766816at2"/>
<dbReference type="SUPFAM" id="SSF51905">
    <property type="entry name" value="FAD/NAD(P)-binding domain"/>
    <property type="match status" value="1"/>
</dbReference>
<dbReference type="InterPro" id="IPR050631">
    <property type="entry name" value="PheA/TfdB_FAD_monoxygenase"/>
</dbReference>
<dbReference type="Gene3D" id="3.50.50.60">
    <property type="entry name" value="FAD/NAD(P)-binding domain"/>
    <property type="match status" value="1"/>
</dbReference>
<dbReference type="InterPro" id="IPR036188">
    <property type="entry name" value="FAD/NAD-bd_sf"/>
</dbReference>
<feature type="domain" description="FAD-binding" evidence="2">
    <location>
        <begin position="2"/>
        <end position="341"/>
    </location>
</feature>
<reference evidence="3 4" key="1">
    <citation type="submission" date="2015-01" db="EMBL/GenBank/DDBJ databases">
        <title>Genome sequencing of Jeotgalibacillus soli.</title>
        <authorList>
            <person name="Goh K.M."/>
            <person name="Chan K.-G."/>
            <person name="Yaakop A.S."/>
            <person name="Ee R."/>
            <person name="Gan H.M."/>
            <person name="Chan C.S."/>
        </authorList>
    </citation>
    <scope>NUCLEOTIDE SEQUENCE [LARGE SCALE GENOMIC DNA]</scope>
    <source>
        <strain evidence="3 4">P9</strain>
    </source>
</reference>
<dbReference type="Pfam" id="PF01494">
    <property type="entry name" value="FAD_binding_3"/>
    <property type="match status" value="1"/>
</dbReference>
<dbReference type="InterPro" id="IPR002938">
    <property type="entry name" value="FAD-bd"/>
</dbReference>
<protein>
    <recommendedName>
        <fullName evidence="2">FAD-binding domain-containing protein</fullName>
    </recommendedName>
</protein>
<dbReference type="GO" id="GO:0071949">
    <property type="term" value="F:FAD binding"/>
    <property type="evidence" value="ECO:0007669"/>
    <property type="project" value="InterPro"/>
</dbReference>
<gene>
    <name evidence="3" type="ORF">KP78_17910</name>
</gene>
<dbReference type="AlphaFoldDB" id="A0A0C2VT82"/>
<keyword evidence="1" id="KW-0560">Oxidoreductase</keyword>
<evidence type="ECO:0000256" key="1">
    <source>
        <dbReference type="ARBA" id="ARBA00023002"/>
    </source>
</evidence>
<dbReference type="RefSeq" id="WP_041088024.1">
    <property type="nucleotide sequence ID" value="NZ_JXRP01000014.1"/>
</dbReference>
<accession>A0A0C2VT82</accession>
<name>A0A0C2VT82_9BACL</name>
<dbReference type="PANTHER" id="PTHR43476:SF5">
    <property type="entry name" value="FAD-DEPENDENT MONOOXYGENASE"/>
    <property type="match status" value="1"/>
</dbReference>
<comment type="caution">
    <text evidence="3">The sequence shown here is derived from an EMBL/GenBank/DDBJ whole genome shotgun (WGS) entry which is preliminary data.</text>
</comment>
<keyword evidence="4" id="KW-1185">Reference proteome</keyword>
<dbReference type="Proteomes" id="UP000031938">
    <property type="component" value="Unassembled WGS sequence"/>
</dbReference>
<organism evidence="3 4">
    <name type="scientific">Jeotgalibacillus soli</name>
    <dbReference type="NCBI Taxonomy" id="889306"/>
    <lineage>
        <taxon>Bacteria</taxon>
        <taxon>Bacillati</taxon>
        <taxon>Bacillota</taxon>
        <taxon>Bacilli</taxon>
        <taxon>Bacillales</taxon>
        <taxon>Caryophanaceae</taxon>
        <taxon>Jeotgalibacillus</taxon>
    </lineage>
</organism>
<dbReference type="GO" id="GO:0016491">
    <property type="term" value="F:oxidoreductase activity"/>
    <property type="evidence" value="ECO:0007669"/>
    <property type="project" value="UniProtKB-KW"/>
</dbReference>
<dbReference type="PRINTS" id="PR00420">
    <property type="entry name" value="RNGMNOXGNASE"/>
</dbReference>